<reference evidence="2" key="1">
    <citation type="submission" date="2017-02" db="EMBL/GenBank/DDBJ databases">
        <authorList>
            <person name="Varghese N."/>
            <person name="Submissions S."/>
        </authorList>
    </citation>
    <scope>NUCLEOTIDE SEQUENCE [LARGE SCALE GENOMIC DNA]</scope>
    <source>
        <strain evidence="2">DSM 22224</strain>
    </source>
</reference>
<proteinExistence type="predicted"/>
<dbReference type="OrthoDB" id="1495290at2"/>
<keyword evidence="2" id="KW-1185">Reference proteome</keyword>
<dbReference type="AlphaFoldDB" id="A0A1T4SYB0"/>
<dbReference type="EMBL" id="FUWZ01000003">
    <property type="protein sequence ID" value="SKA33195.1"/>
    <property type="molecule type" value="Genomic_DNA"/>
</dbReference>
<gene>
    <name evidence="1" type="ORF">SAMN04488128_103788</name>
</gene>
<dbReference type="Proteomes" id="UP000190367">
    <property type="component" value="Unassembled WGS sequence"/>
</dbReference>
<evidence type="ECO:0000313" key="1">
    <source>
        <dbReference type="EMBL" id="SKA33195.1"/>
    </source>
</evidence>
<evidence type="ECO:0000313" key="2">
    <source>
        <dbReference type="Proteomes" id="UP000190367"/>
    </source>
</evidence>
<accession>A0A1T4SYB0</accession>
<sequence length="95" mass="11044">MNNSENKRLYDSKEKQLKSLKRKGNIITFKNPIYPWGTSGESRNQIIVHSLQVFRDGAVRIIGNSYDTDWYADIDKLLDAIDWQWMEGAHQLVSS</sequence>
<dbReference type="RefSeq" id="WP_078671114.1">
    <property type="nucleotide sequence ID" value="NZ_FUWZ01000003.1"/>
</dbReference>
<dbReference type="STRING" id="634771.SAMN04488128_103788"/>
<protein>
    <submittedName>
        <fullName evidence="1">Uncharacterized protein</fullName>
    </submittedName>
</protein>
<name>A0A1T4SYB0_9BACT</name>
<organism evidence="1 2">
    <name type="scientific">Chitinophaga eiseniae</name>
    <dbReference type="NCBI Taxonomy" id="634771"/>
    <lineage>
        <taxon>Bacteria</taxon>
        <taxon>Pseudomonadati</taxon>
        <taxon>Bacteroidota</taxon>
        <taxon>Chitinophagia</taxon>
        <taxon>Chitinophagales</taxon>
        <taxon>Chitinophagaceae</taxon>
        <taxon>Chitinophaga</taxon>
    </lineage>
</organism>